<dbReference type="eggNOG" id="ENOG502RC3K">
    <property type="taxonomic scope" value="Eukaryota"/>
</dbReference>
<proteinExistence type="predicted"/>
<dbReference type="EMBL" id="BDEQ01000001">
    <property type="protein sequence ID" value="GAT92212.1"/>
    <property type="molecule type" value="Genomic_DNA"/>
</dbReference>
<comment type="caution">
    <text evidence="1">The sequence shown here is derived from an EMBL/GenBank/DDBJ whole genome shotgun (WGS) entry which is preliminary data.</text>
</comment>
<reference evidence="1 2" key="1">
    <citation type="submission" date="2016-05" db="EMBL/GenBank/DDBJ databases">
        <title>First whole genome sequencing of Entamoeba histolytica HM1:IMSS-clone-6.</title>
        <authorList>
            <person name="Mukherjee Avik.K."/>
            <person name="Izumyama S."/>
            <person name="Nakada-Tsukui K."/>
            <person name="Nozaki T."/>
        </authorList>
    </citation>
    <scope>NUCLEOTIDE SEQUENCE [LARGE SCALE GENOMIC DNA]</scope>
    <source>
        <strain evidence="1 2">HM1:IMSS clone 6</strain>
    </source>
</reference>
<dbReference type="AlphaFoldDB" id="A0A175JFN1"/>
<dbReference type="VEuPathDB" id="AmoebaDB:EHI7A_182130"/>
<protein>
    <recommendedName>
        <fullName evidence="3">Leucine-rich repeat containing protein</fullName>
    </recommendedName>
</protein>
<evidence type="ECO:0008006" key="3">
    <source>
        <dbReference type="Google" id="ProtNLM"/>
    </source>
</evidence>
<gene>
    <name evidence="1" type="ORF">CL6EHI_110830</name>
</gene>
<dbReference type="Proteomes" id="UP000078387">
    <property type="component" value="Unassembled WGS sequence"/>
</dbReference>
<organism evidence="1 2">
    <name type="scientific">Entamoeba histolytica</name>
    <dbReference type="NCBI Taxonomy" id="5759"/>
    <lineage>
        <taxon>Eukaryota</taxon>
        <taxon>Amoebozoa</taxon>
        <taxon>Evosea</taxon>
        <taxon>Archamoebae</taxon>
        <taxon>Mastigamoebida</taxon>
        <taxon>Entamoebidae</taxon>
        <taxon>Entamoeba</taxon>
    </lineage>
</organism>
<dbReference type="VEuPathDB" id="AmoebaDB:EHI5A_149480"/>
<name>A0A175JFN1_ENTHI</name>
<evidence type="ECO:0000313" key="2">
    <source>
        <dbReference type="Proteomes" id="UP000078387"/>
    </source>
</evidence>
<sequence length="473" mass="54828">MTQLEMVYLMNVAKYLKSYEDLVNFSMINKKTNEGLQSFKENLCLDKDNVIKELKIFGGMTNYQGTNVISSLKSNYEYYDIDGNIQGIPINKIRNWKTDSLCSNVNEMKSLKKLNITLGGDMQGWICAKEMNWKGLRDIETLSLVRIILEEEPSTPLEEDELKQVYEEFISILKEIGNRPEIIVEGVALEYVQQILSLGNNIKVIKKVRSIDGIEELSKNNRFIAIIDEIEGEVLPLIESGILTKYGITKVTFTWEDEHREGKHPTIDLKQFECLKSIHYGPMDVQCEWILPTTITELSALKENITNLNQLQQLKELTFSSIPQCSLEQLTTLELYEPHDFDGIEKLKCQEIHIFYYRGQELNLDKSTAKKVIIRDCFSHSLHLGNQVERLEISSSEFKNIECPESLKDLVLNNLDNLEEIKFNKSLKTFQCMRCMKLTKIELPITVESIKMMRSEQKHILNLDYFKQHNIIN</sequence>
<accession>A0A175JFN1</accession>
<dbReference type="VEuPathDB" id="AmoebaDB:EHI8A_211540"/>
<evidence type="ECO:0000313" key="1">
    <source>
        <dbReference type="EMBL" id="GAT92212.1"/>
    </source>
</evidence>
<dbReference type="VEuPathDB" id="AmoebaDB:EHI_110830"/>
<dbReference type="VEuPathDB" id="AmoebaDB:KM1_279590"/>